<feature type="compositionally biased region" description="Basic and acidic residues" evidence="1">
    <location>
        <begin position="81"/>
        <end position="91"/>
    </location>
</feature>
<name>A0AA36CMZ0_9BILA</name>
<feature type="region of interest" description="Disordered" evidence="1">
    <location>
        <begin position="103"/>
        <end position="147"/>
    </location>
</feature>
<dbReference type="EMBL" id="CATQJA010002523">
    <property type="protein sequence ID" value="CAJ0571006.1"/>
    <property type="molecule type" value="Genomic_DNA"/>
</dbReference>
<comment type="caution">
    <text evidence="2">The sequence shown here is derived from an EMBL/GenBank/DDBJ whole genome shotgun (WGS) entry which is preliminary data.</text>
</comment>
<evidence type="ECO:0000313" key="3">
    <source>
        <dbReference type="Proteomes" id="UP001177023"/>
    </source>
</evidence>
<organism evidence="2 3">
    <name type="scientific">Mesorhabditis spiculigera</name>
    <dbReference type="NCBI Taxonomy" id="96644"/>
    <lineage>
        <taxon>Eukaryota</taxon>
        <taxon>Metazoa</taxon>
        <taxon>Ecdysozoa</taxon>
        <taxon>Nematoda</taxon>
        <taxon>Chromadorea</taxon>
        <taxon>Rhabditida</taxon>
        <taxon>Rhabditina</taxon>
        <taxon>Rhabditomorpha</taxon>
        <taxon>Rhabditoidea</taxon>
        <taxon>Rhabditidae</taxon>
        <taxon>Mesorhabditinae</taxon>
        <taxon>Mesorhabditis</taxon>
    </lineage>
</organism>
<proteinExistence type="predicted"/>
<reference evidence="2" key="1">
    <citation type="submission" date="2023-06" db="EMBL/GenBank/DDBJ databases">
        <authorList>
            <person name="Delattre M."/>
        </authorList>
    </citation>
    <scope>NUCLEOTIDE SEQUENCE</scope>
    <source>
        <strain evidence="2">AF72</strain>
    </source>
</reference>
<feature type="compositionally biased region" description="Basic residues" evidence="1">
    <location>
        <begin position="103"/>
        <end position="116"/>
    </location>
</feature>
<evidence type="ECO:0000256" key="1">
    <source>
        <dbReference type="SAM" id="MobiDB-lite"/>
    </source>
</evidence>
<gene>
    <name evidence="2" type="ORF">MSPICULIGERA_LOCUS9433</name>
</gene>
<accession>A0AA36CMZ0</accession>
<feature type="region of interest" description="Disordered" evidence="1">
    <location>
        <begin position="70"/>
        <end position="91"/>
    </location>
</feature>
<sequence>MIGHDPDQQNWKLGWSRMFQKIPTELPTSTTYPWMTHGFPDRTSIVLMTFCTLLDTFLASFDPDNPWVDESVKSRPGTPDSEVRFVDPLPSKERERRCERRRYIHNPPPKRTRIAKQKPMLEHDYPVTAVRRREKKLTPEQFEAQAR</sequence>
<keyword evidence="3" id="KW-1185">Reference proteome</keyword>
<feature type="non-terminal residue" evidence="2">
    <location>
        <position position="147"/>
    </location>
</feature>
<evidence type="ECO:0000313" key="2">
    <source>
        <dbReference type="EMBL" id="CAJ0571006.1"/>
    </source>
</evidence>
<dbReference type="Proteomes" id="UP001177023">
    <property type="component" value="Unassembled WGS sequence"/>
</dbReference>
<dbReference type="AlphaFoldDB" id="A0AA36CMZ0"/>
<protein>
    <submittedName>
        <fullName evidence="2">Uncharacterized protein</fullName>
    </submittedName>
</protein>